<accession>A0A8J5WML5</accession>
<dbReference type="AlphaFoldDB" id="A0A8J5WML5"/>
<comment type="caution">
    <text evidence="2">The sequence shown here is derived from an EMBL/GenBank/DDBJ whole genome shotgun (WGS) entry which is preliminary data.</text>
</comment>
<dbReference type="EMBL" id="JAAALK010000081">
    <property type="protein sequence ID" value="KAG8091239.1"/>
    <property type="molecule type" value="Genomic_DNA"/>
</dbReference>
<sequence>MPNCQWNLWGNGDGDILISPHTLTATDEEASAGVEAGDNPSGHGTRVGPDNWNGRAQLRPALIVYCDLVGVVDNLEVYLEEYQVYHSVLRCCTPRKPDR</sequence>
<reference evidence="2" key="2">
    <citation type="submission" date="2021-02" db="EMBL/GenBank/DDBJ databases">
        <authorList>
            <person name="Kimball J.A."/>
            <person name="Haas M.W."/>
            <person name="Macchietto M."/>
            <person name="Kono T."/>
            <person name="Duquette J."/>
            <person name="Shao M."/>
        </authorList>
    </citation>
    <scope>NUCLEOTIDE SEQUENCE</scope>
    <source>
        <tissue evidence="2">Fresh leaf tissue</tissue>
    </source>
</reference>
<name>A0A8J5WML5_ZIZPA</name>
<gene>
    <name evidence="2" type="ORF">GUJ93_ZPchr0011g28417</name>
</gene>
<protein>
    <submittedName>
        <fullName evidence="2">Uncharacterized protein</fullName>
    </submittedName>
</protein>
<evidence type="ECO:0000313" key="3">
    <source>
        <dbReference type="Proteomes" id="UP000729402"/>
    </source>
</evidence>
<evidence type="ECO:0000313" key="2">
    <source>
        <dbReference type="EMBL" id="KAG8091239.1"/>
    </source>
</evidence>
<keyword evidence="3" id="KW-1185">Reference proteome</keyword>
<reference evidence="2" key="1">
    <citation type="journal article" date="2021" name="bioRxiv">
        <title>Whole Genome Assembly and Annotation of Northern Wild Rice, Zizania palustris L., Supports a Whole Genome Duplication in the Zizania Genus.</title>
        <authorList>
            <person name="Haas M."/>
            <person name="Kono T."/>
            <person name="Macchietto M."/>
            <person name="Millas R."/>
            <person name="McGilp L."/>
            <person name="Shao M."/>
            <person name="Duquette J."/>
            <person name="Hirsch C.N."/>
            <person name="Kimball J."/>
        </authorList>
    </citation>
    <scope>NUCLEOTIDE SEQUENCE</scope>
    <source>
        <tissue evidence="2">Fresh leaf tissue</tissue>
    </source>
</reference>
<proteinExistence type="predicted"/>
<dbReference type="Proteomes" id="UP000729402">
    <property type="component" value="Unassembled WGS sequence"/>
</dbReference>
<feature type="region of interest" description="Disordered" evidence="1">
    <location>
        <begin position="28"/>
        <end position="49"/>
    </location>
</feature>
<evidence type="ECO:0000256" key="1">
    <source>
        <dbReference type="SAM" id="MobiDB-lite"/>
    </source>
</evidence>
<organism evidence="2 3">
    <name type="scientific">Zizania palustris</name>
    <name type="common">Northern wild rice</name>
    <dbReference type="NCBI Taxonomy" id="103762"/>
    <lineage>
        <taxon>Eukaryota</taxon>
        <taxon>Viridiplantae</taxon>
        <taxon>Streptophyta</taxon>
        <taxon>Embryophyta</taxon>
        <taxon>Tracheophyta</taxon>
        <taxon>Spermatophyta</taxon>
        <taxon>Magnoliopsida</taxon>
        <taxon>Liliopsida</taxon>
        <taxon>Poales</taxon>
        <taxon>Poaceae</taxon>
        <taxon>BOP clade</taxon>
        <taxon>Oryzoideae</taxon>
        <taxon>Oryzeae</taxon>
        <taxon>Zizaniinae</taxon>
        <taxon>Zizania</taxon>
    </lineage>
</organism>